<accession>A0ABV5AL30</accession>
<dbReference type="Proteomes" id="UP001579974">
    <property type="component" value="Unassembled WGS sequence"/>
</dbReference>
<proteinExistence type="predicted"/>
<evidence type="ECO:0000313" key="1">
    <source>
        <dbReference type="EMBL" id="MFB5192951.1"/>
    </source>
</evidence>
<comment type="caution">
    <text evidence="1">The sequence shown here is derived from an EMBL/GenBank/DDBJ whole genome shotgun (WGS) entry which is preliminary data.</text>
</comment>
<sequence>MDLKTFEHYFALINEDPEKHKELAKELIQGFIQGVYGPWAVSNNIVSVVTEEHFRSFVADIMSATDISESEKLNKALELINQANKE</sequence>
<reference evidence="1 2" key="1">
    <citation type="journal article" date="2024" name="Int. J. Mol. Sci.">
        <title>Exploration of Alicyclobacillus spp. Genome in Search of Antibiotic Resistance.</title>
        <authorList>
            <person name="Bucka-Kolendo J."/>
            <person name="Kiousi D.E."/>
            <person name="Dekowska A."/>
            <person name="Mikolajczuk-Szczyrba A."/>
            <person name="Karadedos D.M."/>
            <person name="Michael P."/>
            <person name="Galanis A."/>
            <person name="Sokolowska B."/>
        </authorList>
    </citation>
    <scope>NUCLEOTIDE SEQUENCE [LARGE SCALE GENOMIC DNA]</scope>
    <source>
        <strain evidence="1 2">KKP 3000</strain>
    </source>
</reference>
<gene>
    <name evidence="1" type="ORF">KKP3000_002545</name>
</gene>
<protein>
    <submittedName>
        <fullName evidence="1">Uncharacterized protein</fullName>
    </submittedName>
</protein>
<dbReference type="RefSeq" id="WP_368781030.1">
    <property type="nucleotide sequence ID" value="NZ_CP162941.1"/>
</dbReference>
<evidence type="ECO:0000313" key="2">
    <source>
        <dbReference type="Proteomes" id="UP001579974"/>
    </source>
</evidence>
<name>A0ABV5AL30_9BACL</name>
<organism evidence="1 2">
    <name type="scientific">Alicyclobacillus fastidiosus</name>
    <dbReference type="NCBI Taxonomy" id="392011"/>
    <lineage>
        <taxon>Bacteria</taxon>
        <taxon>Bacillati</taxon>
        <taxon>Bacillota</taxon>
        <taxon>Bacilli</taxon>
        <taxon>Bacillales</taxon>
        <taxon>Alicyclobacillaceae</taxon>
        <taxon>Alicyclobacillus</taxon>
    </lineage>
</organism>
<dbReference type="EMBL" id="JBDXSU010000032">
    <property type="protein sequence ID" value="MFB5192951.1"/>
    <property type="molecule type" value="Genomic_DNA"/>
</dbReference>
<keyword evidence="2" id="KW-1185">Reference proteome</keyword>